<sequence>MSATSTQQHGLGSNADPTVQRTLGYPLSEYNSLRNYRGSQAKVSTVCHFRIELDEASPSNSGCELDSYRAAATSK</sequence>
<feature type="region of interest" description="Disordered" evidence="1">
    <location>
        <begin position="1"/>
        <end position="21"/>
    </location>
</feature>
<keyword evidence="3" id="KW-1185">Reference proteome</keyword>
<protein>
    <submittedName>
        <fullName evidence="2">Uncharacterized protein</fullName>
    </submittedName>
</protein>
<evidence type="ECO:0000313" key="3">
    <source>
        <dbReference type="Proteomes" id="UP000321304"/>
    </source>
</evidence>
<dbReference type="AlphaFoldDB" id="A0A560KU27"/>
<gene>
    <name evidence="2" type="ORF">FBZ93_1286</name>
</gene>
<feature type="region of interest" description="Disordered" evidence="1">
    <location>
        <begin position="56"/>
        <end position="75"/>
    </location>
</feature>
<evidence type="ECO:0000313" key="2">
    <source>
        <dbReference type="EMBL" id="TWB86766.1"/>
    </source>
</evidence>
<comment type="caution">
    <text evidence="2">The sequence shown here is derived from an EMBL/GenBank/DDBJ whole genome shotgun (WGS) entry which is preliminary data.</text>
</comment>
<organism evidence="2 3">
    <name type="scientific">Bradyrhizobium macuxiense</name>
    <dbReference type="NCBI Taxonomy" id="1755647"/>
    <lineage>
        <taxon>Bacteria</taxon>
        <taxon>Pseudomonadati</taxon>
        <taxon>Pseudomonadota</taxon>
        <taxon>Alphaproteobacteria</taxon>
        <taxon>Hyphomicrobiales</taxon>
        <taxon>Nitrobacteraceae</taxon>
        <taxon>Bradyrhizobium</taxon>
    </lineage>
</organism>
<dbReference type="Proteomes" id="UP000321304">
    <property type="component" value="Unassembled WGS sequence"/>
</dbReference>
<name>A0A560KU27_9BRAD</name>
<evidence type="ECO:0000256" key="1">
    <source>
        <dbReference type="SAM" id="MobiDB-lite"/>
    </source>
</evidence>
<proteinExistence type="predicted"/>
<accession>A0A560KU27</accession>
<reference evidence="2 3" key="1">
    <citation type="submission" date="2019-06" db="EMBL/GenBank/DDBJ databases">
        <title>Genomic Encyclopedia of Type Strains, Phase IV (KMG-V): Genome sequencing to study the core and pangenomes of soil and plant-associated prokaryotes.</title>
        <authorList>
            <person name="Whitman W."/>
        </authorList>
    </citation>
    <scope>NUCLEOTIDE SEQUENCE [LARGE SCALE GENOMIC DNA]</scope>
    <source>
        <strain evidence="2 3">BR 10355</strain>
    </source>
</reference>
<dbReference type="EMBL" id="VITY01000028">
    <property type="protein sequence ID" value="TWB86766.1"/>
    <property type="molecule type" value="Genomic_DNA"/>
</dbReference>